<evidence type="ECO:0000313" key="2">
    <source>
        <dbReference type="Proteomes" id="UP000605148"/>
    </source>
</evidence>
<dbReference type="SUPFAM" id="SSF56801">
    <property type="entry name" value="Acetyl-CoA synthetase-like"/>
    <property type="match status" value="1"/>
</dbReference>
<sequence length="155" mass="17125">MDTAYPLPCELLKKGAAETPGKVDLRPPANHAVQKTTWLQVHDEVVRLTFAFLSMWLKKGDVAAILGKETAERFIADFALGAVGMISSRISKIAPLLSHEMPSHLVVADEPWTIENEFLTPTMKLKRSLLEQQYASLTSKPASASIMMEREAAFS</sequence>
<keyword evidence="2" id="KW-1185">Reference proteome</keyword>
<reference evidence="1" key="1">
    <citation type="journal article" date="2014" name="Int. J. Syst. Evol. Microbiol.">
        <title>Complete genome sequence of Corynebacterium casei LMG S-19264T (=DSM 44701T), isolated from a smear-ripened cheese.</title>
        <authorList>
            <consortium name="US DOE Joint Genome Institute (JGI-PGF)"/>
            <person name="Walter F."/>
            <person name="Albersmeier A."/>
            <person name="Kalinowski J."/>
            <person name="Ruckert C."/>
        </authorList>
    </citation>
    <scope>NUCLEOTIDE SEQUENCE</scope>
    <source>
        <strain evidence="1">CGMCC 1.12426</strain>
    </source>
</reference>
<dbReference type="OrthoDB" id="6187882at2"/>
<proteinExistence type="predicted"/>
<name>A0A916TLT1_9HYPH</name>
<evidence type="ECO:0008006" key="3">
    <source>
        <dbReference type="Google" id="ProtNLM"/>
    </source>
</evidence>
<dbReference type="Proteomes" id="UP000605148">
    <property type="component" value="Unassembled WGS sequence"/>
</dbReference>
<organism evidence="1 2">
    <name type="scientific">Roseibium aquae</name>
    <dbReference type="NCBI Taxonomy" id="1323746"/>
    <lineage>
        <taxon>Bacteria</taxon>
        <taxon>Pseudomonadati</taxon>
        <taxon>Pseudomonadota</taxon>
        <taxon>Alphaproteobacteria</taxon>
        <taxon>Hyphomicrobiales</taxon>
        <taxon>Stappiaceae</taxon>
        <taxon>Roseibium</taxon>
    </lineage>
</organism>
<protein>
    <recommendedName>
        <fullName evidence="3">AMP-binding enzyme</fullName>
    </recommendedName>
</protein>
<dbReference type="Gene3D" id="3.40.50.12780">
    <property type="entry name" value="N-terminal domain of ligase-like"/>
    <property type="match status" value="1"/>
</dbReference>
<reference evidence="1" key="2">
    <citation type="submission" date="2020-09" db="EMBL/GenBank/DDBJ databases">
        <authorList>
            <person name="Sun Q."/>
            <person name="Zhou Y."/>
        </authorList>
    </citation>
    <scope>NUCLEOTIDE SEQUENCE</scope>
    <source>
        <strain evidence="1">CGMCC 1.12426</strain>
    </source>
</reference>
<gene>
    <name evidence="1" type="ORF">GCM10011316_31390</name>
</gene>
<accession>A0A916TLT1</accession>
<dbReference type="AlphaFoldDB" id="A0A916TLT1"/>
<dbReference type="InterPro" id="IPR042099">
    <property type="entry name" value="ANL_N_sf"/>
</dbReference>
<evidence type="ECO:0000313" key="1">
    <source>
        <dbReference type="EMBL" id="GGB57015.1"/>
    </source>
</evidence>
<comment type="caution">
    <text evidence="1">The sequence shown here is derived from an EMBL/GenBank/DDBJ whole genome shotgun (WGS) entry which is preliminary data.</text>
</comment>
<dbReference type="EMBL" id="BMFA01000010">
    <property type="protein sequence ID" value="GGB57015.1"/>
    <property type="molecule type" value="Genomic_DNA"/>
</dbReference>
<dbReference type="RefSeq" id="WP_150497399.1">
    <property type="nucleotide sequence ID" value="NZ_BMFA01000010.1"/>
</dbReference>